<evidence type="ECO:0000313" key="1">
    <source>
        <dbReference type="Ensembl" id="ENSOARP00020046563.1"/>
    </source>
</evidence>
<reference evidence="1" key="2">
    <citation type="submission" date="2025-08" db="UniProtKB">
        <authorList>
            <consortium name="Ensembl"/>
        </authorList>
    </citation>
    <scope>IDENTIFICATION</scope>
</reference>
<name>A0AC11DLS6_SHEEP</name>
<protein>
    <submittedName>
        <fullName evidence="1">Uncharacterized protein</fullName>
    </submittedName>
</protein>
<reference evidence="1" key="1">
    <citation type="submission" date="2020-11" db="EMBL/GenBank/DDBJ databases">
        <authorList>
            <person name="Davenport K.M."/>
            <person name="Bickhart D.M."/>
            <person name="Smith T.P.L."/>
            <person name="Murdoch B.M."/>
            <person name="Rosen B.D."/>
        </authorList>
    </citation>
    <scope>NUCLEOTIDE SEQUENCE [LARGE SCALE GENOMIC DNA]</scope>
    <source>
        <strain evidence="1">OAR_USU_Benz2616</strain>
    </source>
</reference>
<proteinExistence type="predicted"/>
<accession>A0AC11DLS6</accession>
<organism evidence="1">
    <name type="scientific">Ovis aries</name>
    <name type="common">Sheep</name>
    <dbReference type="NCBI Taxonomy" id="9940"/>
    <lineage>
        <taxon>Eukaryota</taxon>
        <taxon>Metazoa</taxon>
        <taxon>Chordata</taxon>
        <taxon>Craniata</taxon>
        <taxon>Vertebrata</taxon>
        <taxon>Euteleostomi</taxon>
        <taxon>Mammalia</taxon>
        <taxon>Eutheria</taxon>
        <taxon>Laurasiatheria</taxon>
        <taxon>Artiodactyla</taxon>
        <taxon>Ruminantia</taxon>
        <taxon>Pecora</taxon>
        <taxon>Bovidae</taxon>
        <taxon>Caprinae</taxon>
        <taxon>Ovis</taxon>
    </lineage>
</organism>
<sequence>KTTKTTVKIAWHKHQLSAAFYQTFFSLPEPEPALLPGTSQRSIEATSHHSGALFTSKAPETSFLVQNEVEPEQIRMTSNYELLMIIAPSLGFVLLALLLAFFLRGKFVKASCFQKHTRLDNAGEGKDVLGGTEDEDGLFTL</sequence>
<dbReference type="Ensembl" id="ENSOART00020045787.1">
    <property type="protein sequence ID" value="ENSOARP00020046563.1"/>
    <property type="gene ID" value="ENSOARG00020032802.1"/>
</dbReference>
<reference evidence="1" key="3">
    <citation type="submission" date="2025-09" db="UniProtKB">
        <authorList>
            <consortium name="Ensembl"/>
        </authorList>
    </citation>
    <scope>IDENTIFICATION</scope>
</reference>